<dbReference type="PANTHER" id="PTHR11557">
    <property type="entry name" value="PORPHOBILINOGEN DEAMINASE"/>
    <property type="match status" value="1"/>
</dbReference>
<comment type="catalytic activity">
    <reaction evidence="7 8">
        <text>4 porphobilinogen + H2O = hydroxymethylbilane + 4 NH4(+)</text>
        <dbReference type="Rhea" id="RHEA:13185"/>
        <dbReference type="ChEBI" id="CHEBI:15377"/>
        <dbReference type="ChEBI" id="CHEBI:28938"/>
        <dbReference type="ChEBI" id="CHEBI:57845"/>
        <dbReference type="ChEBI" id="CHEBI:58126"/>
        <dbReference type="EC" id="2.5.1.61"/>
    </reaction>
</comment>
<comment type="pathway">
    <text evidence="2">Porphyrin-containing compound metabolism; protoporphyrin-IX biosynthesis; coproporphyrinogen-III from 5-aminolevulinate: step 2/4.</text>
</comment>
<dbReference type="Gene3D" id="3.40.190.10">
    <property type="entry name" value="Periplasmic binding protein-like II"/>
    <property type="match status" value="2"/>
</dbReference>
<proteinExistence type="inferred from homology"/>
<dbReference type="SUPFAM" id="SSF54782">
    <property type="entry name" value="Porphobilinogen deaminase (hydroxymethylbilane synthase), C-terminal domain"/>
    <property type="match status" value="1"/>
</dbReference>
<gene>
    <name evidence="8 11" type="primary">hemC</name>
    <name evidence="11" type="ORF">DSM101010T_12550</name>
</gene>
<evidence type="ECO:0000259" key="9">
    <source>
        <dbReference type="Pfam" id="PF01379"/>
    </source>
</evidence>
<organism evidence="11 12">
    <name type="scientific">Desulfovibrio subterraneus</name>
    <dbReference type="NCBI Taxonomy" id="2718620"/>
    <lineage>
        <taxon>Bacteria</taxon>
        <taxon>Pseudomonadati</taxon>
        <taxon>Thermodesulfobacteriota</taxon>
        <taxon>Desulfovibrionia</taxon>
        <taxon>Desulfovibrionales</taxon>
        <taxon>Desulfovibrionaceae</taxon>
        <taxon>Desulfovibrio</taxon>
    </lineage>
</organism>
<comment type="function">
    <text evidence="1 8">Tetrapolymerization of the monopyrrole PBG into the hydroxymethylbilane pre-uroporphyrinogen in several discrete steps.</text>
</comment>
<dbReference type="PRINTS" id="PR00151">
    <property type="entry name" value="PORPHBDMNASE"/>
</dbReference>
<dbReference type="GO" id="GO:0004418">
    <property type="term" value="F:hydroxymethylbilane synthase activity"/>
    <property type="evidence" value="ECO:0007669"/>
    <property type="project" value="UniProtKB-UniRule"/>
</dbReference>
<evidence type="ECO:0000256" key="8">
    <source>
        <dbReference type="HAMAP-Rule" id="MF_00260"/>
    </source>
</evidence>
<keyword evidence="6 8" id="KW-0627">Porphyrin biosynthesis</keyword>
<dbReference type="GO" id="GO:0006782">
    <property type="term" value="P:protoporphyrinogen IX biosynthetic process"/>
    <property type="evidence" value="ECO:0007669"/>
    <property type="project" value="UniProtKB-UniRule"/>
</dbReference>
<evidence type="ECO:0000313" key="11">
    <source>
        <dbReference type="EMBL" id="GFM32890.1"/>
    </source>
</evidence>
<name>A0A7J0BGR0_9BACT</name>
<evidence type="ECO:0000256" key="2">
    <source>
        <dbReference type="ARBA" id="ARBA00004735"/>
    </source>
</evidence>
<comment type="cofactor">
    <cofactor evidence="8">
        <name>dipyrromethane</name>
        <dbReference type="ChEBI" id="CHEBI:60342"/>
    </cofactor>
    <text evidence="8">Binds 1 dipyrromethane group covalently.</text>
</comment>
<dbReference type="InterPro" id="IPR022417">
    <property type="entry name" value="Porphobilin_deaminase_N"/>
</dbReference>
<dbReference type="UniPathway" id="UPA00251">
    <property type="reaction ID" value="UER00319"/>
</dbReference>
<evidence type="ECO:0000256" key="3">
    <source>
        <dbReference type="ARBA" id="ARBA00005638"/>
    </source>
</evidence>
<dbReference type="PANTHER" id="PTHR11557:SF0">
    <property type="entry name" value="PORPHOBILINOGEN DEAMINASE"/>
    <property type="match status" value="1"/>
</dbReference>
<dbReference type="Pfam" id="PF01379">
    <property type="entry name" value="Porphobil_deam"/>
    <property type="match status" value="1"/>
</dbReference>
<dbReference type="InterPro" id="IPR036803">
    <property type="entry name" value="Porphobilinogen_deaminase_C_sf"/>
</dbReference>
<keyword evidence="12" id="KW-1185">Reference proteome</keyword>
<evidence type="ECO:0000256" key="4">
    <source>
        <dbReference type="ARBA" id="ARBA00011245"/>
    </source>
</evidence>
<comment type="miscellaneous">
    <text evidence="8">The porphobilinogen subunits are added to the dipyrromethane group.</text>
</comment>
<feature type="domain" description="Porphobilinogen deaminase C-terminal" evidence="10">
    <location>
        <begin position="225"/>
        <end position="295"/>
    </location>
</feature>
<dbReference type="PIRSF" id="PIRSF001438">
    <property type="entry name" value="4pyrrol_synth_OHMeBilane_synth"/>
    <property type="match status" value="1"/>
</dbReference>
<dbReference type="InterPro" id="IPR022419">
    <property type="entry name" value="Porphobilin_deaminase_cofac_BS"/>
</dbReference>
<dbReference type="NCBIfam" id="TIGR00212">
    <property type="entry name" value="hemC"/>
    <property type="match status" value="1"/>
</dbReference>
<evidence type="ECO:0000256" key="6">
    <source>
        <dbReference type="ARBA" id="ARBA00023244"/>
    </source>
</evidence>
<evidence type="ECO:0000313" key="12">
    <source>
        <dbReference type="Proteomes" id="UP000503840"/>
    </source>
</evidence>
<dbReference type="EMBL" id="BLVO01000012">
    <property type="protein sequence ID" value="GFM32890.1"/>
    <property type="molecule type" value="Genomic_DNA"/>
</dbReference>
<reference evidence="11 12" key="1">
    <citation type="submission" date="2020-05" db="EMBL/GenBank/DDBJ databases">
        <title>Draft genome sequence of Desulfovibrio sp. strain HN2T.</title>
        <authorList>
            <person name="Ueno A."/>
            <person name="Tamazawa S."/>
            <person name="Tamamura S."/>
            <person name="Murakami T."/>
            <person name="Kiyama T."/>
            <person name="Inomata H."/>
            <person name="Amano Y."/>
            <person name="Miyakawa K."/>
            <person name="Tamaki H."/>
            <person name="Naganuma T."/>
            <person name="Kaneko K."/>
        </authorList>
    </citation>
    <scope>NUCLEOTIDE SEQUENCE [LARGE SCALE GENOMIC DNA]</scope>
    <source>
        <strain evidence="11 12">HN2</strain>
    </source>
</reference>
<comment type="similarity">
    <text evidence="3 8">Belongs to the HMBS family.</text>
</comment>
<dbReference type="Proteomes" id="UP000503840">
    <property type="component" value="Unassembled WGS sequence"/>
</dbReference>
<dbReference type="FunFam" id="3.40.190.10:FF:000004">
    <property type="entry name" value="Porphobilinogen deaminase"/>
    <property type="match status" value="1"/>
</dbReference>
<dbReference type="PROSITE" id="PS00533">
    <property type="entry name" value="PORPHOBILINOGEN_DEAM"/>
    <property type="match status" value="1"/>
</dbReference>
<dbReference type="CDD" id="cd13646">
    <property type="entry name" value="PBP2_EcHMBS_like"/>
    <property type="match status" value="1"/>
</dbReference>
<protein>
    <recommendedName>
        <fullName evidence="8">Porphobilinogen deaminase</fullName>
        <shortName evidence="8">PBG</shortName>
        <ecNumber evidence="8">2.5.1.61</ecNumber>
    </recommendedName>
    <alternativeName>
        <fullName evidence="8">Hydroxymethylbilane synthase</fullName>
        <shortName evidence="8">HMBS</shortName>
    </alternativeName>
    <alternativeName>
        <fullName evidence="8">Pre-uroporphyrinogen synthase</fullName>
    </alternativeName>
</protein>
<comment type="caution">
    <text evidence="11">The sequence shown here is derived from an EMBL/GenBank/DDBJ whole genome shotgun (WGS) entry which is preliminary data.</text>
</comment>
<evidence type="ECO:0000256" key="5">
    <source>
        <dbReference type="ARBA" id="ARBA00022679"/>
    </source>
</evidence>
<dbReference type="RefSeq" id="WP_174404551.1">
    <property type="nucleotide sequence ID" value="NZ_BLVO01000012.1"/>
</dbReference>
<accession>A0A7J0BGR0</accession>
<dbReference type="HAMAP" id="MF_00260">
    <property type="entry name" value="Porphobil_deam"/>
    <property type="match status" value="1"/>
</dbReference>
<evidence type="ECO:0000256" key="1">
    <source>
        <dbReference type="ARBA" id="ARBA00002869"/>
    </source>
</evidence>
<evidence type="ECO:0000256" key="7">
    <source>
        <dbReference type="ARBA" id="ARBA00048169"/>
    </source>
</evidence>
<dbReference type="Gene3D" id="3.30.160.40">
    <property type="entry name" value="Porphobilinogen deaminase, C-terminal domain"/>
    <property type="match status" value="1"/>
</dbReference>
<dbReference type="InterPro" id="IPR022418">
    <property type="entry name" value="Porphobilinogen_deaminase_C"/>
</dbReference>
<dbReference type="SUPFAM" id="SSF53850">
    <property type="entry name" value="Periplasmic binding protein-like II"/>
    <property type="match status" value="1"/>
</dbReference>
<dbReference type="EC" id="2.5.1.61" evidence="8"/>
<evidence type="ECO:0000259" key="10">
    <source>
        <dbReference type="Pfam" id="PF03900"/>
    </source>
</evidence>
<dbReference type="GO" id="GO:0005737">
    <property type="term" value="C:cytoplasm"/>
    <property type="evidence" value="ECO:0007669"/>
    <property type="project" value="UniProtKB-UniRule"/>
</dbReference>
<dbReference type="Pfam" id="PF03900">
    <property type="entry name" value="Porphobil_deamC"/>
    <property type="match status" value="1"/>
</dbReference>
<keyword evidence="5 8" id="KW-0808">Transferase</keyword>
<feature type="domain" description="Porphobilinogen deaminase N-terminal" evidence="9">
    <location>
        <begin position="4"/>
        <end position="212"/>
    </location>
</feature>
<feature type="modified residue" description="S-(dipyrrolylmethanemethyl)cysteine" evidence="8">
    <location>
        <position position="241"/>
    </location>
</feature>
<dbReference type="AlphaFoldDB" id="A0A7J0BGR0"/>
<comment type="subunit">
    <text evidence="4 8">Monomer.</text>
</comment>
<sequence length="315" mass="34117">MKNIVIATRGSKLALWQANHIKDCIERQHAGKVSVELLVLKTKGDIILDVPLAKVGGKGLFVKEIEEALLDGRADLAVHSMKDVPMELPEGLVLGTIPQREDASDTFLSVNYDTLDSLPQGATVGTSSLRRQSQLLTLRPDLKVVSLRGNVDTRLRKLMDGEFDAIIMATSGLKRLGLTAPRHEILGPPRFLPAVGQGALGIEFHQDREDIREMLAFLEHRPTRICVEAERGFLFGLQGGCQVPIAGHATMTGDDTFTLVGFVADLEGKRIIRETVNGAEAAARNVGLALAETVKQQGAGAILEEVYASEQATRS</sequence>
<dbReference type="FunFam" id="3.40.190.10:FF:000005">
    <property type="entry name" value="Porphobilinogen deaminase"/>
    <property type="match status" value="1"/>
</dbReference>
<dbReference type="InterPro" id="IPR000860">
    <property type="entry name" value="HemC"/>
</dbReference>